<evidence type="ECO:0000313" key="1">
    <source>
        <dbReference type="EMBL" id="TGX81386.1"/>
    </source>
</evidence>
<organism evidence="1 2">
    <name type="scientific">Palleniella muris</name>
    <dbReference type="NCBI Taxonomy" id="3038145"/>
    <lineage>
        <taxon>Bacteria</taxon>
        <taxon>Pseudomonadati</taxon>
        <taxon>Bacteroidota</taxon>
        <taxon>Bacteroidia</taxon>
        <taxon>Bacteroidales</taxon>
        <taxon>Prevotellaceae</taxon>
        <taxon>Palleniella</taxon>
    </lineage>
</organism>
<dbReference type="EMBL" id="SRZC01000017">
    <property type="protein sequence ID" value="TGX81386.1"/>
    <property type="molecule type" value="Genomic_DNA"/>
</dbReference>
<evidence type="ECO:0000313" key="2">
    <source>
        <dbReference type="Proteomes" id="UP000308886"/>
    </source>
</evidence>
<sequence length="667" mass="76142">MPLLYYKPKYNYQIMRKILLLLIAMIAVTTQLNAKVKVVKNPWCDVSTTPQLQIDQLELSDTATVMRCTYYSNPGWWFIIAKGSWLQADGKKYVLKGTQNLKPNEREKVDSTGTRKFALVFEPIDPKVSEFDFLEGTAKGDFQIWGISTDKRNKGKITEYKDITESKEPLAMPEWRSGKGTLAGRIIGYRPEMNMKIEGSSRSAINSNGKDFYTDIAPDGSFSVDVPMYATHQGVYVHIGNWYGILVLTEGDTCRVTLDLTENTHRMGGSRYVNVRNRATVPDLNRLHCQGPLADVNNGITTPEARMVIWNRMPRPKKGQTISVEEFLKQRKDWTEKKMKAIDTLRIGERAKQVVRLHEYASAIQTVQYAAPYIGQGARMGNENILMHKELDTNNMMIAYSGEFDSVINSFEFAHFSDSLFVERMKKLSEPINEKQKVGETIASEEIEALNAKIKQYVNEYRITHLGTDKGPLFEGIEAAEASRAMETDTPLTDEMLAKLSNPVIREYYTVKNEKLRQILEERKKGNNFTIYETPSTDGEHFLADVCKTYEGKAIMVDFWGTWCGPCRHAIKQFDSSGMKAKYKDKGVKFIYLTDDKSPEDIWRNMASGMDGDHYRMTPKQSHELFSKFGFTGWPSYLVIDKTGRYVYKRTGYRADEISSAIDKALE</sequence>
<comment type="caution">
    <text evidence="1">The sequence shown here is derived from an EMBL/GenBank/DDBJ whole genome shotgun (WGS) entry which is preliminary data.</text>
</comment>
<accession>A0AC61QNT4</accession>
<name>A0AC61QNT4_9BACT</name>
<keyword evidence="2" id="KW-1185">Reference proteome</keyword>
<dbReference type="Proteomes" id="UP000308886">
    <property type="component" value="Unassembled WGS sequence"/>
</dbReference>
<reference evidence="1" key="1">
    <citation type="submission" date="2019-04" db="EMBL/GenBank/DDBJ databases">
        <title>Microbes associate with the intestines of laboratory mice.</title>
        <authorList>
            <person name="Navarre W."/>
            <person name="Wong E."/>
            <person name="Huang K."/>
            <person name="Tropini C."/>
            <person name="Ng K."/>
            <person name="Yu B."/>
        </authorList>
    </citation>
    <scope>NUCLEOTIDE SEQUENCE</scope>
    <source>
        <strain evidence="1">NM73_A23</strain>
    </source>
</reference>
<proteinExistence type="predicted"/>
<gene>
    <name evidence="1" type="ORF">E5358_10395</name>
</gene>
<protein>
    <submittedName>
        <fullName evidence="1">TlpA family protein disulfide reductase</fullName>
    </submittedName>
</protein>